<name>A0ABY3SIW3_9BACL</name>
<evidence type="ECO:0000313" key="2">
    <source>
        <dbReference type="Proteomes" id="UP001649230"/>
    </source>
</evidence>
<gene>
    <name evidence="1" type="ORF">L0M14_26550</name>
</gene>
<dbReference type="EMBL" id="CP090978">
    <property type="protein sequence ID" value="UJF33085.1"/>
    <property type="molecule type" value="Genomic_DNA"/>
</dbReference>
<dbReference type="Proteomes" id="UP001649230">
    <property type="component" value="Chromosome"/>
</dbReference>
<dbReference type="Pfam" id="PF13618">
    <property type="entry name" value="Gluconate_2-dh3"/>
    <property type="match status" value="1"/>
</dbReference>
<evidence type="ECO:0000313" key="1">
    <source>
        <dbReference type="EMBL" id="UJF33085.1"/>
    </source>
</evidence>
<protein>
    <submittedName>
        <fullName evidence="1">Gluconate 2-dehydrogenase subunit 3 family protein</fullName>
    </submittedName>
</protein>
<sequence length="198" mass="22823">MKVNTHYPSYNVMNEIEHWDPHTQSIVQSRLIREHEYRFLTLTEAEILRAWCALLVDDDRGEIIQYVLCHIDESLSSHKGEGQRKPGTPVASILLREGLKAIDEASQLADSKSFFHLDESRKRQLMSEISSGQLAQSEQWQGIPQKELFQKLLSLTIEAYYSHPQVWSEIGYGGPAYPRGYIRTHLGQTDPWEAVKEQ</sequence>
<proteinExistence type="predicted"/>
<dbReference type="RefSeq" id="WP_235119426.1">
    <property type="nucleotide sequence ID" value="NZ_CP090978.1"/>
</dbReference>
<accession>A0ABY3SIW3</accession>
<reference evidence="1 2" key="1">
    <citation type="journal article" date="2024" name="Int. J. Syst. Evol. Microbiol.">
        <title>Paenibacillus hexagrammi sp. nov., a novel bacterium isolated from the gut content of Hexagrammos agrammus.</title>
        <authorList>
            <person name="Jung H.K."/>
            <person name="Kim D.G."/>
            <person name="Zin H."/>
            <person name="Park J."/>
            <person name="Jung H."/>
            <person name="Kim Y.O."/>
            <person name="Kong H.J."/>
            <person name="Kim J.W."/>
            <person name="Kim Y.S."/>
        </authorList>
    </citation>
    <scope>NUCLEOTIDE SEQUENCE [LARGE SCALE GENOMIC DNA]</scope>
    <source>
        <strain evidence="1 2">YPD9-1</strain>
    </source>
</reference>
<keyword evidence="2" id="KW-1185">Reference proteome</keyword>
<dbReference type="InterPro" id="IPR027056">
    <property type="entry name" value="Gluconate_2DH_su3"/>
</dbReference>
<organism evidence="1 2">
    <name type="scientific">Paenibacillus hexagrammi</name>
    <dbReference type="NCBI Taxonomy" id="2908839"/>
    <lineage>
        <taxon>Bacteria</taxon>
        <taxon>Bacillati</taxon>
        <taxon>Bacillota</taxon>
        <taxon>Bacilli</taxon>
        <taxon>Bacillales</taxon>
        <taxon>Paenibacillaceae</taxon>
        <taxon>Paenibacillus</taxon>
    </lineage>
</organism>